<feature type="repeat" description="WD" evidence="1">
    <location>
        <begin position="117"/>
        <end position="153"/>
    </location>
</feature>
<keyword evidence="3" id="KW-1185">Reference proteome</keyword>
<accession>A0A8S1RR15</accession>
<evidence type="ECO:0000313" key="2">
    <source>
        <dbReference type="EMBL" id="CAD8129539.1"/>
    </source>
</evidence>
<keyword evidence="1" id="KW-0853">WD repeat</keyword>
<proteinExistence type="predicted"/>
<dbReference type="InterPro" id="IPR001680">
    <property type="entry name" value="WD40_rpt"/>
</dbReference>
<name>A0A8S1RR15_9CILI</name>
<dbReference type="PANTHER" id="PTHR19920">
    <property type="entry name" value="WD40 PROTEIN CIAO1"/>
    <property type="match status" value="1"/>
</dbReference>
<dbReference type="AlphaFoldDB" id="A0A8S1RR15"/>
<dbReference type="PANTHER" id="PTHR19920:SF0">
    <property type="entry name" value="CYTOSOLIC IRON-SULFUR PROTEIN ASSEMBLY PROTEIN CIAO1-RELATED"/>
    <property type="match status" value="1"/>
</dbReference>
<dbReference type="GO" id="GO:0097361">
    <property type="term" value="C:cytosolic [4Fe-4S] assembly targeting complex"/>
    <property type="evidence" value="ECO:0007669"/>
    <property type="project" value="TreeGrafter"/>
</dbReference>
<dbReference type="EMBL" id="CAJJDN010000228">
    <property type="protein sequence ID" value="CAD8129539.1"/>
    <property type="molecule type" value="Genomic_DNA"/>
</dbReference>
<protein>
    <submittedName>
        <fullName evidence="2">Uncharacterized protein</fullName>
    </submittedName>
</protein>
<evidence type="ECO:0000256" key="1">
    <source>
        <dbReference type="PROSITE-ProRule" id="PRU00221"/>
    </source>
</evidence>
<reference evidence="2" key="1">
    <citation type="submission" date="2021-01" db="EMBL/GenBank/DDBJ databases">
        <authorList>
            <consortium name="Genoscope - CEA"/>
            <person name="William W."/>
        </authorList>
    </citation>
    <scope>NUCLEOTIDE SEQUENCE</scope>
</reference>
<dbReference type="PROSITE" id="PS50082">
    <property type="entry name" value="WD_REPEATS_2"/>
    <property type="match status" value="1"/>
</dbReference>
<dbReference type="GO" id="GO:0016226">
    <property type="term" value="P:iron-sulfur cluster assembly"/>
    <property type="evidence" value="ECO:0007669"/>
    <property type="project" value="TreeGrafter"/>
</dbReference>
<evidence type="ECO:0000313" key="3">
    <source>
        <dbReference type="Proteomes" id="UP000692954"/>
    </source>
</evidence>
<dbReference type="Proteomes" id="UP000692954">
    <property type="component" value="Unassembled WGS sequence"/>
</dbReference>
<dbReference type="SMART" id="SM00320">
    <property type="entry name" value="WD40"/>
    <property type="match status" value="3"/>
</dbReference>
<comment type="caution">
    <text evidence="2">The sequence shown here is derived from an EMBL/GenBank/DDBJ whole genome shotgun (WGS) entry which is preliminary data.</text>
</comment>
<dbReference type="Pfam" id="PF00400">
    <property type="entry name" value="WD40"/>
    <property type="match status" value="3"/>
</dbReference>
<dbReference type="OrthoDB" id="71437at2759"/>
<sequence length="347" mass="39817">MIIQNTENTQIQENNPQKCLNHTLFYSIIQKYPYHCFAQAINHNNTLIALGSKSACKVIFKKNEKFKYLLQVKKHQSAISTLNFFKDSLQLISGSYDSSIIIQPLNLLSNLKHITKLKGHTHLISCLVVNTNQENLFISGSVDKNIKFWTFSSSSCWTCTQTISEHLDQVSGLSINQECSKLISCGRDKQILIIERSSDKIWYVKQKISGNGYRISFITTDIFSFQPYNGTHLYLYTFDLTTGLYIKSRELAVSDGGQGCQYFFPQVYIASKQLLVSKNGYFVNLIKFNFNSEGWNCKLEEEIEFNQLGNFGNIFGTISNNGEYLVTWDCKSGIIQFRKLTYEQQKE</sequence>
<dbReference type="PROSITE" id="PS50294">
    <property type="entry name" value="WD_REPEATS_REGION"/>
    <property type="match status" value="1"/>
</dbReference>
<organism evidence="2 3">
    <name type="scientific">Paramecium sonneborni</name>
    <dbReference type="NCBI Taxonomy" id="65129"/>
    <lineage>
        <taxon>Eukaryota</taxon>
        <taxon>Sar</taxon>
        <taxon>Alveolata</taxon>
        <taxon>Ciliophora</taxon>
        <taxon>Intramacronucleata</taxon>
        <taxon>Oligohymenophorea</taxon>
        <taxon>Peniculida</taxon>
        <taxon>Parameciidae</taxon>
        <taxon>Paramecium</taxon>
    </lineage>
</organism>
<gene>
    <name evidence="2" type="ORF">PSON_ATCC_30995.1.T2280012</name>
</gene>